<evidence type="ECO:0000313" key="2">
    <source>
        <dbReference type="Proteomes" id="UP000887565"/>
    </source>
</evidence>
<sequence length="105" mass="11838">MSFCGKSRKCGREEISPIPPAPVPLSKKSSHSCPHPVAGKTGGKREWDPAHTPSRWGYLPHTPLHWAVWVQMIFSAFFHFLLDALKSTAKGFVEIIDKHPDFNHH</sequence>
<protein>
    <submittedName>
        <fullName evidence="3">Uncharacterized protein</fullName>
    </submittedName>
</protein>
<dbReference type="AlphaFoldDB" id="A0A915I1G8"/>
<keyword evidence="2" id="KW-1185">Reference proteome</keyword>
<proteinExistence type="predicted"/>
<evidence type="ECO:0000256" key="1">
    <source>
        <dbReference type="SAM" id="MobiDB-lite"/>
    </source>
</evidence>
<dbReference type="Proteomes" id="UP000887565">
    <property type="component" value="Unplaced"/>
</dbReference>
<name>A0A915I1G8_ROMCU</name>
<reference evidence="3" key="1">
    <citation type="submission" date="2022-11" db="UniProtKB">
        <authorList>
            <consortium name="WormBaseParasite"/>
        </authorList>
    </citation>
    <scope>IDENTIFICATION</scope>
</reference>
<evidence type="ECO:0000313" key="3">
    <source>
        <dbReference type="WBParaSite" id="nRc.2.0.1.t07545-RA"/>
    </source>
</evidence>
<organism evidence="2 3">
    <name type="scientific">Romanomermis culicivorax</name>
    <name type="common">Nematode worm</name>
    <dbReference type="NCBI Taxonomy" id="13658"/>
    <lineage>
        <taxon>Eukaryota</taxon>
        <taxon>Metazoa</taxon>
        <taxon>Ecdysozoa</taxon>
        <taxon>Nematoda</taxon>
        <taxon>Enoplea</taxon>
        <taxon>Dorylaimia</taxon>
        <taxon>Mermithida</taxon>
        <taxon>Mermithoidea</taxon>
        <taxon>Mermithidae</taxon>
        <taxon>Romanomermis</taxon>
    </lineage>
</organism>
<feature type="region of interest" description="Disordered" evidence="1">
    <location>
        <begin position="1"/>
        <end position="48"/>
    </location>
</feature>
<accession>A0A915I1G8</accession>
<dbReference type="WBParaSite" id="nRc.2.0.1.t07545-RA">
    <property type="protein sequence ID" value="nRc.2.0.1.t07545-RA"/>
    <property type="gene ID" value="nRc.2.0.1.g07545"/>
</dbReference>